<protein>
    <submittedName>
        <fullName evidence="2">Glutaredoxin 2</fullName>
    </submittedName>
</protein>
<reference evidence="2 3" key="1">
    <citation type="submission" date="2023-07" db="EMBL/GenBank/DDBJ databases">
        <title>Pathogens genome sequencing project 196.</title>
        <authorList>
            <person name="Cao X."/>
        </authorList>
    </citation>
    <scope>NUCLEOTIDE SEQUENCE [LARGE SCALE GENOMIC DNA]</scope>
    <source>
        <strain evidence="2 3">SM41</strain>
    </source>
</reference>
<feature type="domain" description="Glutaredoxin 2 C-terminal" evidence="1">
    <location>
        <begin position="39"/>
        <end position="163"/>
    </location>
</feature>
<sequence length="164" mass="18704">MVPILEKENGSHMTESLDIVRYINAIGIPIFFSDPSPETESWLKDIWPVSLKLAIPRFTMANFAELSTSTSRDAYRQREEKAFGNRSELMERTTELVEEITPKLQALVSLIQQRQRTDINDILLWPVLRCLSIVKALTFSPAVHDYALSLEAQTGIPLLFRQAI</sequence>
<evidence type="ECO:0000313" key="3">
    <source>
        <dbReference type="Proteomes" id="UP001234811"/>
    </source>
</evidence>
<dbReference type="InterPro" id="IPR007494">
    <property type="entry name" value="Glutaredoxin2_C"/>
</dbReference>
<dbReference type="InterPro" id="IPR036282">
    <property type="entry name" value="Glutathione-S-Trfase_C_sf"/>
</dbReference>
<accession>A0ABD5BG20</accession>
<organism evidence="2 3">
    <name type="scientific">Serratia marcescens</name>
    <dbReference type="NCBI Taxonomy" id="615"/>
    <lineage>
        <taxon>Bacteria</taxon>
        <taxon>Pseudomonadati</taxon>
        <taxon>Pseudomonadota</taxon>
        <taxon>Gammaproteobacteria</taxon>
        <taxon>Enterobacterales</taxon>
        <taxon>Yersiniaceae</taxon>
        <taxon>Serratia</taxon>
    </lineage>
</organism>
<evidence type="ECO:0000259" key="1">
    <source>
        <dbReference type="Pfam" id="PF04399"/>
    </source>
</evidence>
<dbReference type="NCBIfam" id="NF007702">
    <property type="entry name" value="PRK10387.1"/>
    <property type="match status" value="1"/>
</dbReference>
<dbReference type="Pfam" id="PF04399">
    <property type="entry name" value="Glutaredoxin2_C"/>
    <property type="match status" value="1"/>
</dbReference>
<dbReference type="AlphaFoldDB" id="A0ABD5BG20"/>
<evidence type="ECO:0000313" key="2">
    <source>
        <dbReference type="EMBL" id="MDQ9555435.1"/>
    </source>
</evidence>
<dbReference type="Proteomes" id="UP001234811">
    <property type="component" value="Unassembled WGS sequence"/>
</dbReference>
<dbReference type="Gene3D" id="1.20.1050.10">
    <property type="match status" value="1"/>
</dbReference>
<dbReference type="SUPFAM" id="SSF47616">
    <property type="entry name" value="GST C-terminal domain-like"/>
    <property type="match status" value="1"/>
</dbReference>
<dbReference type="EMBL" id="JAVIPQ010000128">
    <property type="protein sequence ID" value="MDQ9555435.1"/>
    <property type="molecule type" value="Genomic_DNA"/>
</dbReference>
<dbReference type="RefSeq" id="WP_223307187.1">
    <property type="nucleotide sequence ID" value="NZ_CP047691.1"/>
</dbReference>
<comment type="caution">
    <text evidence="2">The sequence shown here is derived from an EMBL/GenBank/DDBJ whole genome shotgun (WGS) entry which is preliminary data.</text>
</comment>
<gene>
    <name evidence="2" type="primary">grxB</name>
    <name evidence="2" type="ORF">RF091_07875</name>
</gene>
<proteinExistence type="predicted"/>
<name>A0ABD5BG20_SERMA</name>
<dbReference type="Gene3D" id="3.40.30.10">
    <property type="entry name" value="Glutaredoxin"/>
    <property type="match status" value="1"/>
</dbReference>